<evidence type="ECO:0000313" key="4">
    <source>
        <dbReference type="EMBL" id="WMW64223.1"/>
    </source>
</evidence>
<comment type="caution">
    <text evidence="2">Lacks conserved residue(s) required for the propagation of feature annotation.</text>
</comment>
<proteinExistence type="predicted"/>
<name>A0ABY9QXH2_9BACT</name>
<gene>
    <name evidence="4" type="ORF">KPS_002221</name>
</gene>
<dbReference type="InterPro" id="IPR011006">
    <property type="entry name" value="CheY-like_superfamily"/>
</dbReference>
<sequence length="79" mass="8897">MHDKRIDDRRIDPRILRARSATPIIALTAHAMRSDREQFLAAGMDGYLTKPVEAATLANAIVRAIREQGLRDRESEGLQ</sequence>
<reference evidence="4" key="1">
    <citation type="submission" date="2023-09" db="EMBL/GenBank/DDBJ databases">
        <authorList>
            <consortium name="CW5 consortium"/>
            <person name="Lu C.-W."/>
        </authorList>
    </citation>
    <scope>NUCLEOTIDE SEQUENCE</scope>
    <source>
        <strain evidence="4">KPS</strain>
    </source>
</reference>
<dbReference type="EMBL" id="CP133659">
    <property type="protein sequence ID" value="WMW64223.1"/>
    <property type="molecule type" value="Genomic_DNA"/>
</dbReference>
<organism evidence="4 5">
    <name type="scientific">Nitratidesulfovibrio liaohensis</name>
    <dbReference type="NCBI Taxonomy" id="2604158"/>
    <lineage>
        <taxon>Bacteria</taxon>
        <taxon>Pseudomonadati</taxon>
        <taxon>Thermodesulfobacteriota</taxon>
        <taxon>Desulfovibrionia</taxon>
        <taxon>Desulfovibrionales</taxon>
        <taxon>Desulfovibrionaceae</taxon>
        <taxon>Nitratidesulfovibrio</taxon>
    </lineage>
</organism>
<evidence type="ECO:0000313" key="5">
    <source>
        <dbReference type="Proteomes" id="UP001180616"/>
    </source>
</evidence>
<dbReference type="Gene3D" id="3.40.50.2300">
    <property type="match status" value="1"/>
</dbReference>
<accession>A0ABY9QXH2</accession>
<dbReference type="PANTHER" id="PTHR45339:SF5">
    <property type="entry name" value="HISTIDINE KINASE"/>
    <property type="match status" value="1"/>
</dbReference>
<protein>
    <submittedName>
        <fullName evidence="4">Response regulator</fullName>
    </submittedName>
</protein>
<evidence type="ECO:0000256" key="1">
    <source>
        <dbReference type="ARBA" id="ARBA00022553"/>
    </source>
</evidence>
<dbReference type="SUPFAM" id="SSF52172">
    <property type="entry name" value="CheY-like"/>
    <property type="match status" value="1"/>
</dbReference>
<dbReference type="PROSITE" id="PS50110">
    <property type="entry name" value="RESPONSE_REGULATORY"/>
    <property type="match status" value="1"/>
</dbReference>
<dbReference type="InterPro" id="IPR001789">
    <property type="entry name" value="Sig_transdc_resp-reg_receiver"/>
</dbReference>
<dbReference type="Pfam" id="PF00072">
    <property type="entry name" value="Response_reg"/>
    <property type="match status" value="1"/>
</dbReference>
<feature type="domain" description="Response regulatory" evidence="3">
    <location>
        <begin position="1"/>
        <end position="65"/>
    </location>
</feature>
<dbReference type="Proteomes" id="UP001180616">
    <property type="component" value="Chromosome"/>
</dbReference>
<dbReference type="PANTHER" id="PTHR45339">
    <property type="entry name" value="HYBRID SIGNAL TRANSDUCTION HISTIDINE KINASE J"/>
    <property type="match status" value="1"/>
</dbReference>
<evidence type="ECO:0000256" key="2">
    <source>
        <dbReference type="PROSITE-ProRule" id="PRU00169"/>
    </source>
</evidence>
<keyword evidence="1" id="KW-0597">Phosphoprotein</keyword>
<dbReference type="RefSeq" id="WP_309540327.1">
    <property type="nucleotide sequence ID" value="NZ_CP133659.1"/>
</dbReference>
<keyword evidence="5" id="KW-1185">Reference proteome</keyword>
<evidence type="ECO:0000259" key="3">
    <source>
        <dbReference type="PROSITE" id="PS50110"/>
    </source>
</evidence>